<dbReference type="InterPro" id="IPR016024">
    <property type="entry name" value="ARM-type_fold"/>
</dbReference>
<dbReference type="PROSITE" id="PS51363">
    <property type="entry name" value="W2"/>
    <property type="match status" value="1"/>
</dbReference>
<evidence type="ECO:0000256" key="1">
    <source>
        <dbReference type="SAM" id="MobiDB-lite"/>
    </source>
</evidence>
<evidence type="ECO:0000313" key="4">
    <source>
        <dbReference type="Proteomes" id="UP000298061"/>
    </source>
</evidence>
<dbReference type="Proteomes" id="UP000298061">
    <property type="component" value="Unassembled WGS sequence"/>
</dbReference>
<dbReference type="OrthoDB" id="424572at2759"/>
<dbReference type="STRING" id="135208.A0A4Y9ZSF6"/>
<dbReference type="AlphaFoldDB" id="A0A4Y9ZSF6"/>
<organism evidence="3 4">
    <name type="scientific">Hericium alpestre</name>
    <dbReference type="NCBI Taxonomy" id="135208"/>
    <lineage>
        <taxon>Eukaryota</taxon>
        <taxon>Fungi</taxon>
        <taxon>Dikarya</taxon>
        <taxon>Basidiomycota</taxon>
        <taxon>Agaricomycotina</taxon>
        <taxon>Agaricomycetes</taxon>
        <taxon>Russulales</taxon>
        <taxon>Hericiaceae</taxon>
        <taxon>Hericium</taxon>
    </lineage>
</organism>
<dbReference type="InterPro" id="IPR003307">
    <property type="entry name" value="W2_domain"/>
</dbReference>
<protein>
    <recommendedName>
        <fullName evidence="2">W2 domain-containing protein</fullName>
    </recommendedName>
</protein>
<dbReference type="Gene3D" id="1.25.40.180">
    <property type="match status" value="1"/>
</dbReference>
<feature type="region of interest" description="Disordered" evidence="1">
    <location>
        <begin position="55"/>
        <end position="93"/>
    </location>
</feature>
<evidence type="ECO:0000313" key="3">
    <source>
        <dbReference type="EMBL" id="TFY76741.1"/>
    </source>
</evidence>
<name>A0A4Y9ZSF6_9AGAM</name>
<evidence type="ECO:0000259" key="2">
    <source>
        <dbReference type="PROSITE" id="PS51363"/>
    </source>
</evidence>
<dbReference type="SUPFAM" id="SSF48371">
    <property type="entry name" value="ARM repeat"/>
    <property type="match status" value="1"/>
</dbReference>
<gene>
    <name evidence="3" type="ORF">EWM64_g7267</name>
</gene>
<reference evidence="3 4" key="1">
    <citation type="submission" date="2019-02" db="EMBL/GenBank/DDBJ databases">
        <title>Genome sequencing of the rare red list fungi Hericium alpestre (H. flagellum).</title>
        <authorList>
            <person name="Buettner E."/>
            <person name="Kellner H."/>
        </authorList>
    </citation>
    <scope>NUCLEOTIDE SEQUENCE [LARGE SCALE GENOMIC DNA]</scope>
    <source>
        <strain evidence="3 4">DSM 108284</strain>
    </source>
</reference>
<comment type="caution">
    <text evidence="3">The sequence shown here is derived from an EMBL/GenBank/DDBJ whole genome shotgun (WGS) entry which is preliminary data.</text>
</comment>
<sequence>MPLFGQILAALYQNDIVEEDDIRAWHAQPEAKGEGLKPGALLENMKKTWIVGARMIHQFNEQESSDEGSDEEGGEEDDDDDDEDDEEDDEDEE</sequence>
<feature type="domain" description="W2" evidence="2">
    <location>
        <begin position="1"/>
        <end position="69"/>
    </location>
</feature>
<keyword evidence="4" id="KW-1185">Reference proteome</keyword>
<feature type="compositionally biased region" description="Acidic residues" evidence="1">
    <location>
        <begin position="63"/>
        <end position="93"/>
    </location>
</feature>
<dbReference type="Pfam" id="PF02020">
    <property type="entry name" value="W2"/>
    <property type="match status" value="1"/>
</dbReference>
<dbReference type="EMBL" id="SFCI01001110">
    <property type="protein sequence ID" value="TFY76741.1"/>
    <property type="molecule type" value="Genomic_DNA"/>
</dbReference>
<accession>A0A4Y9ZSF6</accession>
<proteinExistence type="predicted"/>